<name>A0ABQ2TN91_STRBA</name>
<keyword evidence="3" id="KW-1185">Reference proteome</keyword>
<organism evidence="2 3">
    <name type="scientific">Streptomyces badius</name>
    <dbReference type="NCBI Taxonomy" id="1941"/>
    <lineage>
        <taxon>Bacteria</taxon>
        <taxon>Bacillati</taxon>
        <taxon>Actinomycetota</taxon>
        <taxon>Actinomycetes</taxon>
        <taxon>Kitasatosporales</taxon>
        <taxon>Streptomycetaceae</taxon>
        <taxon>Streptomyces</taxon>
    </lineage>
</organism>
<dbReference type="Proteomes" id="UP000659767">
    <property type="component" value="Unassembled WGS sequence"/>
</dbReference>
<gene>
    <name evidence="2" type="ORF">GCM10010253_63500</name>
</gene>
<dbReference type="EMBL" id="BMSZ01000026">
    <property type="protein sequence ID" value="GGS80079.1"/>
    <property type="molecule type" value="Genomic_DNA"/>
</dbReference>
<feature type="compositionally biased region" description="Pro residues" evidence="1">
    <location>
        <begin position="241"/>
        <end position="258"/>
    </location>
</feature>
<feature type="region of interest" description="Disordered" evidence="1">
    <location>
        <begin position="235"/>
        <end position="266"/>
    </location>
</feature>
<evidence type="ECO:0000313" key="2">
    <source>
        <dbReference type="EMBL" id="GGS80079.1"/>
    </source>
</evidence>
<evidence type="ECO:0000256" key="1">
    <source>
        <dbReference type="SAM" id="MobiDB-lite"/>
    </source>
</evidence>
<reference evidence="3" key="1">
    <citation type="journal article" date="2019" name="Int. J. Syst. Evol. Microbiol.">
        <title>The Global Catalogue of Microorganisms (GCM) 10K type strain sequencing project: providing services to taxonomists for standard genome sequencing and annotation.</title>
        <authorList>
            <consortium name="The Broad Institute Genomics Platform"/>
            <consortium name="The Broad Institute Genome Sequencing Center for Infectious Disease"/>
            <person name="Wu L."/>
            <person name="Ma J."/>
        </authorList>
    </citation>
    <scope>NUCLEOTIDE SEQUENCE [LARGE SCALE GENOMIC DNA]</scope>
    <source>
        <strain evidence="3">JCM 4350</strain>
    </source>
</reference>
<dbReference type="RefSeq" id="WP_199889678.1">
    <property type="nucleotide sequence ID" value="NZ_BMSZ01000026.1"/>
</dbReference>
<comment type="caution">
    <text evidence="2">The sequence shown here is derived from an EMBL/GenBank/DDBJ whole genome shotgun (WGS) entry which is preliminary data.</text>
</comment>
<protein>
    <submittedName>
        <fullName evidence="2">Uncharacterized protein</fullName>
    </submittedName>
</protein>
<sequence length="266" mass="29437">MPRNICVVTIEKIECIAEANEDQGTSSDEVYFGFGYADSERSGYHMTPTQENVDTGDTFSFSTLSCCPPRWEPFQIYYGDVEGPLQFHIQAWEEDNGKSPVRQDTAKILGGISRFLLLRNQKGGRPGTQKGAVAGMWNFVAGVTGIAELILNWMEDDFIGESTLLFPTLPSEDKPSYVQSVEVGQYYWEEDIFGNRRIRSVDGAYRVHLRLSRFTGDAGPDGTRQISDHAAALTFTDESPDAPPTSPCPPRPAPPTESEPPLTTRG</sequence>
<proteinExistence type="predicted"/>
<accession>A0ABQ2TN91</accession>
<evidence type="ECO:0000313" key="3">
    <source>
        <dbReference type="Proteomes" id="UP000659767"/>
    </source>
</evidence>